<dbReference type="Pfam" id="PF10218">
    <property type="entry name" value="SPRING1"/>
    <property type="match status" value="1"/>
</dbReference>
<keyword evidence="11" id="KW-1185">Reference proteome</keyword>
<organism evidence="10 11">
    <name type="scientific">Phytophthora citrophthora</name>
    <dbReference type="NCBI Taxonomy" id="4793"/>
    <lineage>
        <taxon>Eukaryota</taxon>
        <taxon>Sar</taxon>
        <taxon>Stramenopiles</taxon>
        <taxon>Oomycota</taxon>
        <taxon>Peronosporomycetes</taxon>
        <taxon>Peronosporales</taxon>
        <taxon>Peronosporaceae</taxon>
        <taxon>Phytophthora</taxon>
    </lineage>
</organism>
<proteinExistence type="inferred from homology"/>
<evidence type="ECO:0000256" key="9">
    <source>
        <dbReference type="SAM" id="Phobius"/>
    </source>
</evidence>
<sequence length="391" mass="44846">MILQLKDEPPEGGELCFLAVSRRVSLFHMREASEDGMLRGVNRADDEADDEVLAELMREGEDRLATEQRERQGRRARDSRWRKFMVALMFLSQVFVELGRRGLQCLQRNVPRYVAFMDRWLVQSIRVSLYPKKKISTLRLLLMLGLAFALPYIVLTIGRMRFPAGRGAKVSADELDEEKIRSRIIVDRVDTLVPGRRQMFLREGGDGLKLDQTDARCENTVQGVRLLTDSMGYVCTRPQLDKVKSGCCNETDASLPRIKQYTCDRCDTNPPHCCDVFEHCVSCCMHPLNSGIRRDFLTHADPNHPVYSDPAEITVFQYCQYRCRTSSASVQHQNSYRSHRSFCYGIHRPLKVLPTVNSDGLHDEWSGASREGARDHLVPISQLELDPFYRV</sequence>
<dbReference type="AlphaFoldDB" id="A0AAD9LLA9"/>
<dbReference type="Proteomes" id="UP001259832">
    <property type="component" value="Unassembled WGS sequence"/>
</dbReference>
<evidence type="ECO:0000256" key="3">
    <source>
        <dbReference type="ARBA" id="ARBA00022989"/>
    </source>
</evidence>
<dbReference type="PANTHER" id="PTHR13481:SF0">
    <property type="entry name" value="SREBP REGULATING GENE PROTEIN"/>
    <property type="match status" value="1"/>
</dbReference>
<evidence type="ECO:0000256" key="4">
    <source>
        <dbReference type="ARBA" id="ARBA00023034"/>
    </source>
</evidence>
<dbReference type="EMBL" id="JASMQC010000014">
    <property type="protein sequence ID" value="KAK1940670.1"/>
    <property type="molecule type" value="Genomic_DNA"/>
</dbReference>
<comment type="caution">
    <text evidence="10">The sequence shown here is derived from an EMBL/GenBank/DDBJ whole genome shotgun (WGS) entry which is preliminary data.</text>
</comment>
<accession>A0AAD9LLA9</accession>
<keyword evidence="5 9" id="KW-0472">Membrane</keyword>
<evidence type="ECO:0000256" key="8">
    <source>
        <dbReference type="ARBA" id="ARBA00023485"/>
    </source>
</evidence>
<dbReference type="InterPro" id="IPR019352">
    <property type="entry name" value="SPRING1"/>
</dbReference>
<keyword evidence="3 9" id="KW-1133">Transmembrane helix</keyword>
<dbReference type="PANTHER" id="PTHR13481">
    <property type="entry name" value="SREBP REGULATING GENE PROTEIN"/>
    <property type="match status" value="1"/>
</dbReference>
<evidence type="ECO:0000256" key="1">
    <source>
        <dbReference type="ARBA" id="ARBA00004194"/>
    </source>
</evidence>
<evidence type="ECO:0000313" key="10">
    <source>
        <dbReference type="EMBL" id="KAK1940670.1"/>
    </source>
</evidence>
<evidence type="ECO:0000256" key="7">
    <source>
        <dbReference type="ARBA" id="ARBA00023461"/>
    </source>
</evidence>
<comment type="similarity">
    <text evidence="7">Belongs to the SPRING family.</text>
</comment>
<gene>
    <name evidence="10" type="ORF">P3T76_008121</name>
</gene>
<reference evidence="10" key="1">
    <citation type="submission" date="2023-08" db="EMBL/GenBank/DDBJ databases">
        <title>Reference Genome Resource for the Citrus Pathogen Phytophthora citrophthora.</title>
        <authorList>
            <person name="Moller H."/>
            <person name="Coetzee B."/>
            <person name="Rose L.J."/>
            <person name="Van Niekerk J.M."/>
        </authorList>
    </citation>
    <scope>NUCLEOTIDE SEQUENCE</scope>
    <source>
        <strain evidence="10">STE-U-9442</strain>
    </source>
</reference>
<feature type="transmembrane region" description="Helical" evidence="9">
    <location>
        <begin position="138"/>
        <end position="157"/>
    </location>
</feature>
<keyword evidence="6" id="KW-0325">Glycoprotein</keyword>
<dbReference type="GO" id="GO:2000640">
    <property type="term" value="P:positive regulation of SREBP signaling pathway"/>
    <property type="evidence" value="ECO:0007669"/>
    <property type="project" value="InterPro"/>
</dbReference>
<evidence type="ECO:0000313" key="11">
    <source>
        <dbReference type="Proteomes" id="UP001259832"/>
    </source>
</evidence>
<evidence type="ECO:0000256" key="2">
    <source>
        <dbReference type="ARBA" id="ARBA00022692"/>
    </source>
</evidence>
<comment type="subcellular location">
    <subcellularLocation>
        <location evidence="1">Golgi apparatus membrane</location>
        <topology evidence="1">Single-pass membrane protein</topology>
    </subcellularLocation>
</comment>
<name>A0AAD9LLA9_9STRA</name>
<protein>
    <recommendedName>
        <fullName evidence="8">SREBP regulating gene protein</fullName>
    </recommendedName>
</protein>
<keyword evidence="4" id="KW-0333">Golgi apparatus</keyword>
<keyword evidence="2 9" id="KW-0812">Transmembrane</keyword>
<evidence type="ECO:0000256" key="5">
    <source>
        <dbReference type="ARBA" id="ARBA00023136"/>
    </source>
</evidence>
<evidence type="ECO:0000256" key="6">
    <source>
        <dbReference type="ARBA" id="ARBA00023180"/>
    </source>
</evidence>
<dbReference type="GO" id="GO:0000139">
    <property type="term" value="C:Golgi membrane"/>
    <property type="evidence" value="ECO:0007669"/>
    <property type="project" value="UniProtKB-SubCell"/>
</dbReference>